<feature type="chain" id="PRO_5003370799" evidence="1">
    <location>
        <begin position="26"/>
        <end position="1222"/>
    </location>
</feature>
<dbReference type="Gene3D" id="3.20.20.80">
    <property type="entry name" value="Glycosidases"/>
    <property type="match status" value="1"/>
</dbReference>
<organism evidence="3 4">
    <name type="scientific">Paenibacillus mucilaginosus (strain KNP414)</name>
    <dbReference type="NCBI Taxonomy" id="1036673"/>
    <lineage>
        <taxon>Bacteria</taxon>
        <taxon>Bacillati</taxon>
        <taxon>Bacillota</taxon>
        <taxon>Bacilli</taxon>
        <taxon>Bacillales</taxon>
        <taxon>Paenibacillaceae</taxon>
        <taxon>Paenibacillus</taxon>
    </lineage>
</organism>
<dbReference type="Pfam" id="PF06452">
    <property type="entry name" value="CBM9_1"/>
    <property type="match status" value="1"/>
</dbReference>
<evidence type="ECO:0000313" key="4">
    <source>
        <dbReference type="Proteomes" id="UP000006620"/>
    </source>
</evidence>
<dbReference type="PATRIC" id="fig|1036673.3.peg.263"/>
<evidence type="ECO:0000259" key="2">
    <source>
        <dbReference type="Pfam" id="PF06452"/>
    </source>
</evidence>
<dbReference type="InterPro" id="IPR013783">
    <property type="entry name" value="Ig-like_fold"/>
</dbReference>
<dbReference type="Gene3D" id="2.60.40.1190">
    <property type="match status" value="1"/>
</dbReference>
<dbReference type="AlphaFoldDB" id="F8FMC2"/>
<dbReference type="EMBL" id="CP002869">
    <property type="protein sequence ID" value="AEI38930.1"/>
    <property type="molecule type" value="Genomic_DNA"/>
</dbReference>
<reference evidence="4" key="1">
    <citation type="submission" date="2011-06" db="EMBL/GenBank/DDBJ databases">
        <title>Complete genome sequence of Paenibacillus mucilaginosus KNP414.</title>
        <authorList>
            <person name="Wang J."/>
            <person name="Hu S."/>
            <person name="Hu X."/>
            <person name="Zhang B."/>
            <person name="Dong D."/>
            <person name="Zhang S."/>
            <person name="Zhao K."/>
            <person name="Wu D."/>
        </authorList>
    </citation>
    <scope>NUCLEOTIDE SEQUENCE [LARGE SCALE GENOMIC DNA]</scope>
    <source>
        <strain evidence="4">KNP414</strain>
    </source>
</reference>
<dbReference type="KEGG" id="pms:KNP414_00305"/>
<dbReference type="InterPro" id="IPR017853">
    <property type="entry name" value="GH"/>
</dbReference>
<evidence type="ECO:0000256" key="1">
    <source>
        <dbReference type="SAM" id="SignalP"/>
    </source>
</evidence>
<dbReference type="GO" id="GO:0004553">
    <property type="term" value="F:hydrolase activity, hydrolyzing O-glycosyl compounds"/>
    <property type="evidence" value="ECO:0007669"/>
    <property type="project" value="InterPro"/>
</dbReference>
<evidence type="ECO:0000313" key="3">
    <source>
        <dbReference type="EMBL" id="AEI38930.1"/>
    </source>
</evidence>
<name>F8FMC2_PAEMK</name>
<dbReference type="HOGENOM" id="CLU_268518_0_0_9"/>
<dbReference type="Gene3D" id="2.60.40.10">
    <property type="entry name" value="Immunoglobulins"/>
    <property type="match status" value="1"/>
</dbReference>
<proteinExistence type="predicted"/>
<keyword evidence="1" id="KW-0732">Signal</keyword>
<reference evidence="3 4" key="2">
    <citation type="journal article" date="2013" name="Genome Announc.">
        <title>Genome Sequence of Growth-Improving Paenibacillus mucilaginosus Strain KNP414.</title>
        <authorList>
            <person name="Lu J.J."/>
            <person name="Wang J.F."/>
            <person name="Hu X.F."/>
        </authorList>
    </citation>
    <scope>NUCLEOTIDE SEQUENCE [LARGE SCALE GENOMIC DNA]</scope>
    <source>
        <strain evidence="3 4">KNP414</strain>
    </source>
</reference>
<gene>
    <name evidence="3" type="ordered locus">KNP414_00305</name>
</gene>
<dbReference type="GO" id="GO:0030246">
    <property type="term" value="F:carbohydrate binding"/>
    <property type="evidence" value="ECO:0007669"/>
    <property type="project" value="InterPro"/>
</dbReference>
<feature type="signal peptide" evidence="1">
    <location>
        <begin position="1"/>
        <end position="25"/>
    </location>
</feature>
<sequence>MNVRRLLSGGCAGVLLFSGIGVSNAAGTAGGSGGVSAPQLKTVTYSGAGAAGEAAVNGTAQGGAPASGEAVPRLAADAGGSAGTAETQALATAVQVDRFGQWVSATFPEKVTSESQLLEDVAADAAYYGALQAPDWDPYGGLKGSREQYGLNATGFYSIQEAAGRKVMVTPEGNLFFSLGVNGIAPTDTYTVVTGREGIYEWIPPYESEYKSAFLNTKDNFSYYLANRIRKTGQPYTSRSLYTEGIQRIRKWGFNTAAGWTPVNLSREFSVPHVPFLPLSDMAWAKVNGLKFFDIFVDGAEAKLDAALGPLLTEHKNNPYIIGYFFGNESYYHKLAPDLPKMKGSEVAAKRRLVQMLQEKYGTIEAFNAAWNGTYASFTALIDAPLYIDSQQAQYDVDDFVKLYLDTFFGTVSRVFRKYDPNHLLIGDRWLTLPVNNVKVRGFLAEAAGRHLDVISINHYSKNLDTVMLNHIHQASGGKPIMLTEIGYGSSEQGLGAPTQMLVADQNERMLRYRNYVEGAASLGYIVGVHWFAYLDQAATGRWAEGTTGERYNFGLLNVADRPYKPFLEGVMASNKDIYPVLLGQRVPFKHEFGDVPRQPGTNKMEIPYTPAPIPIDGEVNGFPGDAAAVTLGPGQLVNGTGGEGMQGEYTFAWDENRLYVTAVIKDPTPMKNNNPNINVWRGDGVELFFGPQDLTTPGDPLFLDRQLIASAGLNNGQPFWYWYFTNRQKPVEMAVKLLPDGSGYVLEAALTWDSINLQGQADTRFLFDFGFDDSEDGNTRKRQWVWNGTSANSTNRGHWGQATLVKRAAPAIRITGVEEGGDYTDEVLPVVEVEDATGVRSRTVTLDGAPWTDGTPVTAPGSHELTVEAVNTVGITAKKTVTFAVYGSTALELSPAAGQYSDEVQLEAKLSGSSGGPVPGAELSFEVNGSAAGTAVTDAQGRAVLPYRISTGPESGQLSVKAAYTPAAGLYLRPAASEGALTVRPEDAALQYTGETYVKERRPAVLSAQVVQADDGSAGALSGLPVRFTVSEVRPDGTLRELAGVTDSVYATGADGRAEAAAQLPPGLYEVRAELLAGPLYTAPAPVRSTLAVAAPVAGHSVSVNGTVPGGTFLGKPAGTLVLNSMVSYDLAGSLTGALRVSGEPSGAELYVKSFDWLVIAGDRAYVQGTAVSGRQTYTVRLLLKELTTVSLYVWKGRDTSAEPVHKQLNAQLSGAVLTLP</sequence>
<dbReference type="SUPFAM" id="SSF49344">
    <property type="entry name" value="CBD9-like"/>
    <property type="match status" value="1"/>
</dbReference>
<protein>
    <submittedName>
        <fullName evidence="3">Agarase</fullName>
    </submittedName>
</protein>
<dbReference type="SUPFAM" id="SSF51445">
    <property type="entry name" value="(Trans)glycosidases"/>
    <property type="match status" value="1"/>
</dbReference>
<dbReference type="Proteomes" id="UP000006620">
    <property type="component" value="Chromosome"/>
</dbReference>
<feature type="domain" description="Carbohydrate-binding" evidence="2">
    <location>
        <begin position="616"/>
        <end position="807"/>
    </location>
</feature>
<dbReference type="GO" id="GO:0016052">
    <property type="term" value="P:carbohydrate catabolic process"/>
    <property type="evidence" value="ECO:0007669"/>
    <property type="project" value="InterPro"/>
</dbReference>
<accession>F8FMC2</accession>
<dbReference type="InterPro" id="IPR010502">
    <property type="entry name" value="Carb-bd_dom_fam9"/>
</dbReference>
<dbReference type="RefSeq" id="WP_013914096.1">
    <property type="nucleotide sequence ID" value="NC_015690.1"/>
</dbReference>